<keyword evidence="2" id="KW-1185">Reference proteome</keyword>
<dbReference type="HOGENOM" id="CLU_2555791_0_0_6"/>
<proteinExistence type="predicted"/>
<gene>
    <name evidence="1" type="ordered locus">Ping_2689</name>
</gene>
<accession>A1SY35</accession>
<dbReference type="EMBL" id="CP000510">
    <property type="protein sequence ID" value="ABM04400.1"/>
    <property type="molecule type" value="Genomic_DNA"/>
</dbReference>
<protein>
    <submittedName>
        <fullName evidence="1">Uncharacterized protein</fullName>
    </submittedName>
</protein>
<dbReference type="RefSeq" id="WP_011770957.1">
    <property type="nucleotide sequence ID" value="NC_008709.1"/>
</dbReference>
<dbReference type="AlphaFoldDB" id="A1SY35"/>
<name>A1SY35_PSYIN</name>
<sequence>MDQQTKDQIDEYHLMIEEVLGGMDIMLSGMNKRVSILEKKIDSIIDKASNTSEIKDLHAQVYEMKEELSSGLNLAFRKINEK</sequence>
<evidence type="ECO:0000313" key="2">
    <source>
        <dbReference type="Proteomes" id="UP000000639"/>
    </source>
</evidence>
<organism evidence="1 2">
    <name type="scientific">Psychromonas ingrahamii (strain DSM 17664 / CCUG 51855 / 37)</name>
    <dbReference type="NCBI Taxonomy" id="357804"/>
    <lineage>
        <taxon>Bacteria</taxon>
        <taxon>Pseudomonadati</taxon>
        <taxon>Pseudomonadota</taxon>
        <taxon>Gammaproteobacteria</taxon>
        <taxon>Alteromonadales</taxon>
        <taxon>Psychromonadaceae</taxon>
        <taxon>Psychromonas</taxon>
    </lineage>
</organism>
<evidence type="ECO:0000313" key="1">
    <source>
        <dbReference type="EMBL" id="ABM04400.1"/>
    </source>
</evidence>
<reference evidence="1 2" key="1">
    <citation type="submission" date="2007-01" db="EMBL/GenBank/DDBJ databases">
        <title>Complete sequence of Psychromonas ingrahamii 37.</title>
        <authorList>
            <consortium name="US DOE Joint Genome Institute"/>
            <person name="Copeland A."/>
            <person name="Lucas S."/>
            <person name="Lapidus A."/>
            <person name="Barry K."/>
            <person name="Detter J.C."/>
            <person name="Glavina del Rio T."/>
            <person name="Hammon N."/>
            <person name="Israni S."/>
            <person name="Dalin E."/>
            <person name="Tice H."/>
            <person name="Pitluck S."/>
            <person name="Thompson L.S."/>
            <person name="Brettin T."/>
            <person name="Bruce D."/>
            <person name="Han C."/>
            <person name="Tapia R."/>
            <person name="Schmutz J."/>
            <person name="Larimer F."/>
            <person name="Land M."/>
            <person name="Hauser L."/>
            <person name="Kyrpides N."/>
            <person name="Ivanova N."/>
            <person name="Staley J."/>
            <person name="Richardson P."/>
        </authorList>
    </citation>
    <scope>NUCLEOTIDE SEQUENCE [LARGE SCALE GENOMIC DNA]</scope>
    <source>
        <strain evidence="1 2">37</strain>
    </source>
</reference>
<dbReference type="STRING" id="357804.Ping_2689"/>
<dbReference type="KEGG" id="pin:Ping_2689"/>
<dbReference type="Proteomes" id="UP000000639">
    <property type="component" value="Chromosome"/>
</dbReference>